<dbReference type="GO" id="GO:0004373">
    <property type="term" value="F:alpha-1,4-glucan glucosyltransferase (UDP-glucose donor) activity"/>
    <property type="evidence" value="ECO:0007669"/>
    <property type="project" value="UniProtKB-EC"/>
</dbReference>
<protein>
    <recommendedName>
        <fullName evidence="7">Glycogen [starch] synthase</fullName>
        <ecNumber evidence="7">2.4.1.11</ecNumber>
    </recommendedName>
</protein>
<dbReference type="WBParaSite" id="TCLT_0000368601-mRNA-1">
    <property type="protein sequence ID" value="TCLT_0000368601-mRNA-1"/>
    <property type="gene ID" value="TCLT_0000368601"/>
</dbReference>
<name>A0A0N5CTX4_THECL</name>
<sequence>MERAACHMAHVFTTVSQITSIEAEHLIHRQPDILTPNGLNVVKFAALHEFQVLLSNIFIKGSVLKI</sequence>
<comment type="function">
    <text evidence="7">Transfers the glycosyl residue from UDP-Glc to the non-reducing end of alpha-1,4-glucan.</text>
</comment>
<evidence type="ECO:0000313" key="10">
    <source>
        <dbReference type="WBParaSite" id="TCLT_0000368601-mRNA-1"/>
    </source>
</evidence>
<reference evidence="8 9" key="2">
    <citation type="submission" date="2018-11" db="EMBL/GenBank/DDBJ databases">
        <authorList>
            <consortium name="Pathogen Informatics"/>
        </authorList>
    </citation>
    <scope>NUCLEOTIDE SEQUENCE [LARGE SCALE GENOMIC DNA]</scope>
</reference>
<evidence type="ECO:0000256" key="6">
    <source>
        <dbReference type="ARBA" id="ARBA00047345"/>
    </source>
</evidence>
<proteinExistence type="inferred from homology"/>
<dbReference type="EMBL" id="UYYF01002208">
    <property type="protein sequence ID" value="VDN00347.1"/>
    <property type="molecule type" value="Genomic_DNA"/>
</dbReference>
<comment type="catalytic activity">
    <reaction evidence="6">
        <text>[(1-&gt;4)-alpha-D-glucosyl](n) + UDP-alpha-D-glucose = [(1-&gt;4)-alpha-D-glucosyl](n+1) + UDP + H(+)</text>
        <dbReference type="Rhea" id="RHEA:18549"/>
        <dbReference type="Rhea" id="RHEA-COMP:9584"/>
        <dbReference type="Rhea" id="RHEA-COMP:9587"/>
        <dbReference type="ChEBI" id="CHEBI:15378"/>
        <dbReference type="ChEBI" id="CHEBI:15444"/>
        <dbReference type="ChEBI" id="CHEBI:58223"/>
        <dbReference type="ChEBI" id="CHEBI:58885"/>
        <dbReference type="EC" id="2.4.1.11"/>
    </reaction>
    <physiologicalReaction direction="left-to-right" evidence="6">
        <dbReference type="Rhea" id="RHEA:18550"/>
    </physiologicalReaction>
</comment>
<evidence type="ECO:0000313" key="9">
    <source>
        <dbReference type="Proteomes" id="UP000276776"/>
    </source>
</evidence>
<evidence type="ECO:0000256" key="5">
    <source>
        <dbReference type="ARBA" id="ARBA00023056"/>
    </source>
</evidence>
<dbReference type="Proteomes" id="UP000276776">
    <property type="component" value="Unassembled WGS sequence"/>
</dbReference>
<evidence type="ECO:0000313" key="8">
    <source>
        <dbReference type="EMBL" id="VDN00347.1"/>
    </source>
</evidence>
<dbReference type="AlphaFoldDB" id="A0A0N5CTX4"/>
<evidence type="ECO:0000256" key="1">
    <source>
        <dbReference type="ARBA" id="ARBA00004964"/>
    </source>
</evidence>
<gene>
    <name evidence="8" type="ORF">TCLT_LOCUS3675</name>
</gene>
<evidence type="ECO:0000256" key="7">
    <source>
        <dbReference type="RuleBase" id="RU363104"/>
    </source>
</evidence>
<dbReference type="InterPro" id="IPR008631">
    <property type="entry name" value="Glycogen_synth"/>
</dbReference>
<keyword evidence="9" id="KW-1185">Reference proteome</keyword>
<keyword evidence="4 7" id="KW-0808">Transferase</keyword>
<dbReference type="OMA" id="HLIHRQP"/>
<keyword evidence="3 7" id="KW-0328">Glycosyltransferase</keyword>
<reference evidence="10" key="1">
    <citation type="submission" date="2017-02" db="UniProtKB">
        <authorList>
            <consortium name="WormBaseParasite"/>
        </authorList>
    </citation>
    <scope>IDENTIFICATION</scope>
</reference>
<accession>A0A0N5CTX4</accession>
<evidence type="ECO:0000256" key="4">
    <source>
        <dbReference type="ARBA" id="ARBA00022679"/>
    </source>
</evidence>
<dbReference type="Pfam" id="PF05693">
    <property type="entry name" value="Glycogen_syn"/>
    <property type="match status" value="1"/>
</dbReference>
<keyword evidence="5 7" id="KW-0320">Glycogen biosynthesis</keyword>
<evidence type="ECO:0000256" key="2">
    <source>
        <dbReference type="ARBA" id="ARBA00010686"/>
    </source>
</evidence>
<dbReference type="STRING" id="103827.A0A0N5CTX4"/>
<dbReference type="UniPathway" id="UPA00164"/>
<organism evidence="10">
    <name type="scientific">Thelazia callipaeda</name>
    <name type="common">Oriental eyeworm</name>
    <name type="synonym">Parasitic nematode</name>
    <dbReference type="NCBI Taxonomy" id="103827"/>
    <lineage>
        <taxon>Eukaryota</taxon>
        <taxon>Metazoa</taxon>
        <taxon>Ecdysozoa</taxon>
        <taxon>Nematoda</taxon>
        <taxon>Chromadorea</taxon>
        <taxon>Rhabditida</taxon>
        <taxon>Spirurina</taxon>
        <taxon>Spiruromorpha</taxon>
        <taxon>Thelazioidea</taxon>
        <taxon>Thelaziidae</taxon>
        <taxon>Thelazia</taxon>
    </lineage>
</organism>
<comment type="similarity">
    <text evidence="2 7">Belongs to the glycosyltransferase 3 family.</text>
</comment>
<dbReference type="GO" id="GO:0005737">
    <property type="term" value="C:cytoplasm"/>
    <property type="evidence" value="ECO:0007669"/>
    <property type="project" value="TreeGrafter"/>
</dbReference>
<evidence type="ECO:0000256" key="3">
    <source>
        <dbReference type="ARBA" id="ARBA00022676"/>
    </source>
</evidence>
<dbReference type="Gene3D" id="3.40.50.2000">
    <property type="entry name" value="Glycogen Phosphorylase B"/>
    <property type="match status" value="1"/>
</dbReference>
<dbReference type="EC" id="2.4.1.11" evidence="7"/>
<dbReference type="PANTHER" id="PTHR10176:SF3">
    <property type="entry name" value="GLYCOGEN [STARCH] SYNTHASE"/>
    <property type="match status" value="1"/>
</dbReference>
<dbReference type="PANTHER" id="PTHR10176">
    <property type="entry name" value="GLYCOGEN SYNTHASE"/>
    <property type="match status" value="1"/>
</dbReference>
<comment type="pathway">
    <text evidence="1 7">Glycan biosynthesis; glycogen biosynthesis.</text>
</comment>
<dbReference type="GO" id="GO:0005978">
    <property type="term" value="P:glycogen biosynthetic process"/>
    <property type="evidence" value="ECO:0007669"/>
    <property type="project" value="UniProtKB-UniPathway"/>
</dbReference>
<dbReference type="OrthoDB" id="6335297at2759"/>